<keyword evidence="3" id="KW-0732">Signal</keyword>
<feature type="signal peptide" evidence="3">
    <location>
        <begin position="1"/>
        <end position="22"/>
    </location>
</feature>
<feature type="domain" description="DUF4349" evidence="4">
    <location>
        <begin position="61"/>
        <end position="266"/>
    </location>
</feature>
<keyword evidence="2" id="KW-0812">Transmembrane</keyword>
<organism evidence="5 6">
    <name type="scientific">Selenihalanaerobacter shriftii</name>
    <dbReference type="NCBI Taxonomy" id="142842"/>
    <lineage>
        <taxon>Bacteria</taxon>
        <taxon>Bacillati</taxon>
        <taxon>Bacillota</taxon>
        <taxon>Clostridia</taxon>
        <taxon>Halanaerobiales</taxon>
        <taxon>Halobacteroidaceae</taxon>
        <taxon>Selenihalanaerobacter</taxon>
    </lineage>
</organism>
<feature type="coiled-coil region" evidence="1">
    <location>
        <begin position="140"/>
        <end position="204"/>
    </location>
</feature>
<sequence length="275" mass="32330">MSKRLKLIFLFLLLSLVLITSACQPQTNTIPKEPLVKDNIYNEKLSPQKTKSTRSTEIIDRKIIKTANIRLETENVNKISRKITELIKKYNGYLASSRQWQDSNQRKSYHYKIRISQQNFQAVLSEIKTFGRLKNEQIRSEDITLEYIDLKARLKNLKAQEKKYLKLLNKAEKVEAVIKVEKELNRVRTNIEQLQGKLNYYNNKIDLATIDLYITQPQPIINNNWGILQSFKRALSKFIGSINAVIIFIGEVTPWIIFLFIIGFLLYKLFTFRRK</sequence>
<keyword evidence="6" id="KW-1185">Reference proteome</keyword>
<evidence type="ECO:0000256" key="2">
    <source>
        <dbReference type="SAM" id="Phobius"/>
    </source>
</evidence>
<gene>
    <name evidence="5" type="ORF">SAMN02745118_02307</name>
</gene>
<dbReference type="Pfam" id="PF14257">
    <property type="entry name" value="DUF4349"/>
    <property type="match status" value="1"/>
</dbReference>
<evidence type="ECO:0000313" key="6">
    <source>
        <dbReference type="Proteomes" id="UP000190625"/>
    </source>
</evidence>
<dbReference type="PROSITE" id="PS51257">
    <property type="entry name" value="PROKAR_LIPOPROTEIN"/>
    <property type="match status" value="1"/>
</dbReference>
<dbReference type="EMBL" id="FUWM01000021">
    <property type="protein sequence ID" value="SJZ94840.1"/>
    <property type="molecule type" value="Genomic_DNA"/>
</dbReference>
<keyword evidence="2" id="KW-0472">Membrane</keyword>
<feature type="transmembrane region" description="Helical" evidence="2">
    <location>
        <begin position="238"/>
        <end position="267"/>
    </location>
</feature>
<protein>
    <recommendedName>
        <fullName evidence="4">DUF4349 domain-containing protein</fullName>
    </recommendedName>
</protein>
<evidence type="ECO:0000256" key="1">
    <source>
        <dbReference type="SAM" id="Coils"/>
    </source>
</evidence>
<name>A0A1T4PTI7_9FIRM</name>
<dbReference type="Proteomes" id="UP000190625">
    <property type="component" value="Unassembled WGS sequence"/>
</dbReference>
<dbReference type="AlphaFoldDB" id="A0A1T4PTI7"/>
<feature type="chain" id="PRO_5012798007" description="DUF4349 domain-containing protein" evidence="3">
    <location>
        <begin position="23"/>
        <end position="275"/>
    </location>
</feature>
<dbReference type="RefSeq" id="WP_078810740.1">
    <property type="nucleotide sequence ID" value="NZ_FUWM01000021.1"/>
</dbReference>
<dbReference type="InterPro" id="IPR025645">
    <property type="entry name" value="DUF4349"/>
</dbReference>
<keyword evidence="1" id="KW-0175">Coiled coil</keyword>
<accession>A0A1T4PTI7</accession>
<dbReference type="STRING" id="142842.SAMN02745118_02307"/>
<evidence type="ECO:0000313" key="5">
    <source>
        <dbReference type="EMBL" id="SJZ94840.1"/>
    </source>
</evidence>
<reference evidence="6" key="1">
    <citation type="submission" date="2017-02" db="EMBL/GenBank/DDBJ databases">
        <authorList>
            <person name="Varghese N."/>
            <person name="Submissions S."/>
        </authorList>
    </citation>
    <scope>NUCLEOTIDE SEQUENCE [LARGE SCALE GENOMIC DNA]</scope>
    <source>
        <strain evidence="6">ATCC BAA-73</strain>
    </source>
</reference>
<proteinExistence type="predicted"/>
<keyword evidence="2" id="KW-1133">Transmembrane helix</keyword>
<evidence type="ECO:0000259" key="4">
    <source>
        <dbReference type="Pfam" id="PF14257"/>
    </source>
</evidence>
<evidence type="ECO:0000256" key="3">
    <source>
        <dbReference type="SAM" id="SignalP"/>
    </source>
</evidence>
<dbReference type="OrthoDB" id="9808253at2"/>